<feature type="transmembrane region" description="Helical" evidence="1">
    <location>
        <begin position="162"/>
        <end position="180"/>
    </location>
</feature>
<dbReference type="CDD" id="cd01949">
    <property type="entry name" value="GGDEF"/>
    <property type="match status" value="1"/>
</dbReference>
<dbReference type="InterPro" id="IPR029787">
    <property type="entry name" value="Nucleotide_cyclase"/>
</dbReference>
<dbReference type="NCBIfam" id="TIGR00254">
    <property type="entry name" value="GGDEF"/>
    <property type="match status" value="1"/>
</dbReference>
<accession>A0ABX2N4P0</accession>
<dbReference type="Pfam" id="PF00990">
    <property type="entry name" value="GGDEF"/>
    <property type="match status" value="1"/>
</dbReference>
<name>A0ABX2N4P0_9SPHN</name>
<gene>
    <name evidence="3" type="ORF">HUO14_12300</name>
</gene>
<protein>
    <submittedName>
        <fullName evidence="3">Diguanylate cyclase</fullName>
    </submittedName>
</protein>
<feature type="transmembrane region" description="Helical" evidence="1">
    <location>
        <begin position="135"/>
        <end position="155"/>
    </location>
</feature>
<dbReference type="EMBL" id="JABWMH010000003">
    <property type="protein sequence ID" value="NVD28673.1"/>
    <property type="molecule type" value="Genomic_DNA"/>
</dbReference>
<feature type="domain" description="GGDEF" evidence="2">
    <location>
        <begin position="253"/>
        <end position="386"/>
    </location>
</feature>
<dbReference type="SMART" id="SM00267">
    <property type="entry name" value="GGDEF"/>
    <property type="match status" value="1"/>
</dbReference>
<feature type="transmembrane region" description="Helical" evidence="1">
    <location>
        <begin position="70"/>
        <end position="88"/>
    </location>
</feature>
<dbReference type="Proteomes" id="UP000652427">
    <property type="component" value="Unassembled WGS sequence"/>
</dbReference>
<keyword evidence="4" id="KW-1185">Reference proteome</keyword>
<evidence type="ECO:0000259" key="2">
    <source>
        <dbReference type="PROSITE" id="PS50887"/>
    </source>
</evidence>
<dbReference type="RefSeq" id="WP_176280088.1">
    <property type="nucleotide sequence ID" value="NZ_JABWMH010000003.1"/>
</dbReference>
<dbReference type="Gene3D" id="3.30.70.270">
    <property type="match status" value="1"/>
</dbReference>
<sequence>MDSAPLPKETWRASWRTPWRSPEIPDDIRSSVEDMQLQRALTHVPMIYLVGIFNLVAAMVLSAHEGVEPQYYAWMGVLAIGSAVRMISWMRAPRHRSYGTSAQKTLHNLTVISVGGITFLSVWSVYAISTDIFENQMFIPTSLVFGSTCIAHCLACIKKAAITVLVVGVIPTAMAMILVGGFDEMIMGWSMITIALLMVRFIIDSYNQIISSLIMRNMIWKQAHSDPLTGLANRRAMMNHLRVAEQAFANHSTGFAVALIDLDRFKQVNDNLGHDIGDQLLVEVAGRLKHSSAAGEIVGRLGGDEFLILIPDISSREQASAKATAYLSGFARPAHISGHVLTASASIGTAVHALDGHGTEQLLKAADGALYRMKRTSRSDRRSANRPSRNIG</sequence>
<feature type="transmembrane region" description="Helical" evidence="1">
    <location>
        <begin position="186"/>
        <end position="203"/>
    </location>
</feature>
<keyword evidence="1" id="KW-0812">Transmembrane</keyword>
<dbReference type="InterPro" id="IPR052163">
    <property type="entry name" value="DGC-Regulatory_Protein"/>
</dbReference>
<feature type="transmembrane region" description="Helical" evidence="1">
    <location>
        <begin position="46"/>
        <end position="64"/>
    </location>
</feature>
<dbReference type="PROSITE" id="PS50887">
    <property type="entry name" value="GGDEF"/>
    <property type="match status" value="1"/>
</dbReference>
<dbReference type="InterPro" id="IPR000160">
    <property type="entry name" value="GGDEF_dom"/>
</dbReference>
<proteinExistence type="predicted"/>
<organism evidence="3 4">
    <name type="scientific">Parasphingorhabdus flavimaris</name>
    <dbReference type="NCBI Taxonomy" id="266812"/>
    <lineage>
        <taxon>Bacteria</taxon>
        <taxon>Pseudomonadati</taxon>
        <taxon>Pseudomonadota</taxon>
        <taxon>Alphaproteobacteria</taxon>
        <taxon>Sphingomonadales</taxon>
        <taxon>Sphingomonadaceae</taxon>
        <taxon>Parasphingorhabdus</taxon>
    </lineage>
</organism>
<reference evidence="3 4" key="1">
    <citation type="submission" date="2020-06" db="EMBL/GenBank/DDBJ databases">
        <authorList>
            <person name="Kim S.-J."/>
            <person name="Park S.-J."/>
        </authorList>
    </citation>
    <scope>NUCLEOTIDE SEQUENCE [LARGE SCALE GENOMIC DNA]</scope>
    <source>
        <strain evidence="3 4">SW-151</strain>
    </source>
</reference>
<keyword evidence="1" id="KW-0472">Membrane</keyword>
<evidence type="ECO:0000313" key="3">
    <source>
        <dbReference type="EMBL" id="NVD28673.1"/>
    </source>
</evidence>
<dbReference type="PANTHER" id="PTHR46663:SF2">
    <property type="entry name" value="GGDEF DOMAIN-CONTAINING PROTEIN"/>
    <property type="match status" value="1"/>
</dbReference>
<evidence type="ECO:0000313" key="4">
    <source>
        <dbReference type="Proteomes" id="UP000652427"/>
    </source>
</evidence>
<dbReference type="InterPro" id="IPR043128">
    <property type="entry name" value="Rev_trsase/Diguanyl_cyclase"/>
</dbReference>
<feature type="transmembrane region" description="Helical" evidence="1">
    <location>
        <begin position="109"/>
        <end position="129"/>
    </location>
</feature>
<comment type="caution">
    <text evidence="3">The sequence shown here is derived from an EMBL/GenBank/DDBJ whole genome shotgun (WGS) entry which is preliminary data.</text>
</comment>
<keyword evidence="1" id="KW-1133">Transmembrane helix</keyword>
<evidence type="ECO:0000256" key="1">
    <source>
        <dbReference type="SAM" id="Phobius"/>
    </source>
</evidence>
<dbReference type="SUPFAM" id="SSF55073">
    <property type="entry name" value="Nucleotide cyclase"/>
    <property type="match status" value="1"/>
</dbReference>
<dbReference type="PANTHER" id="PTHR46663">
    <property type="entry name" value="DIGUANYLATE CYCLASE DGCT-RELATED"/>
    <property type="match status" value="1"/>
</dbReference>